<dbReference type="InterPro" id="IPR014013">
    <property type="entry name" value="Helic_SF1/SF2_ATP-bd_DinG/Rad3"/>
</dbReference>
<dbReference type="InterPro" id="IPR011545">
    <property type="entry name" value="DEAD/DEAH_box_helicase_dom"/>
</dbReference>
<dbReference type="GO" id="GO:0005524">
    <property type="term" value="F:ATP binding"/>
    <property type="evidence" value="ECO:0007669"/>
    <property type="project" value="UniProtKB-KW"/>
</dbReference>
<dbReference type="InterPro" id="IPR012337">
    <property type="entry name" value="RNaseH-like_sf"/>
</dbReference>
<dbReference type="Pfam" id="PF13307">
    <property type="entry name" value="Helicase_C_2"/>
    <property type="match status" value="1"/>
</dbReference>
<dbReference type="GO" id="GO:0005694">
    <property type="term" value="C:chromosome"/>
    <property type="evidence" value="ECO:0007669"/>
    <property type="project" value="TreeGrafter"/>
</dbReference>
<dbReference type="SMART" id="SM00490">
    <property type="entry name" value="HELICc"/>
    <property type="match status" value="1"/>
</dbReference>
<dbReference type="GO" id="GO:0004527">
    <property type="term" value="F:exonuclease activity"/>
    <property type="evidence" value="ECO:0007669"/>
    <property type="project" value="UniProtKB-ARBA"/>
</dbReference>
<proteinExistence type="predicted"/>
<dbReference type="CDD" id="cd17920">
    <property type="entry name" value="DEXHc_RecQ"/>
    <property type="match status" value="1"/>
</dbReference>
<sequence length="2089" mass="223300">MAHGDGQGRTALPPAARQLVDLVGEFPEGLTLRELTTAAQGRFPGLPSRRVADLVSRSLAVGALIENAGRLRIPGASELPDEPTCSLGPMVGRPLRAVAVDLESVVRTTADEPFLDKRIFQIGAVRFGTDAAWNAADPRRGWFLALPDETWEIHSESLRDRHVVQAVAPASALLELQAYTADADVIVAYNGTDADFPLLADAYEREGLPTLTPATVDAYYLALALWPTADSHRLGELTDALGIERTGLGWHDAGDDAELLVRLLRRAGEEVSAWPAPLTDLVSSASADSPAWTLVRHLAAAIRGAAPGQPLGTVSAHSVGDVAAILGALLSRHTPRRQPTGMSLVSSGRGPLTVGRELRGADGRVDPVLLASLSHGAAATRRPAQEQMTTALHGWADVGVSALVEAPTGTGKSLAILAAALDWLAGAPQRTAIVATFTKQLQAQLAEDVARLDGRVPGLLAATDVVKGQANRLSLRALTTVLADATTLDVSHRERPGARNRFLARPAFRELVVYLALRLAASTDVLHNWAAHSVDPVDVPVFFADYSGSAWSVWLESLSQGSNGDVSASAGTPIGVHTDTVREALASHRLLLANHALLLGHLDDLTTLGADTLLIIDEAHQLEDAATSALTTTVDYRTVEDLFSELAAWTDIARRGRERDAVAEAVGNLGLLLDHEQLPRVAGQAFDARGVGAGVVVGSRTVTLASAYTGTAGVGQVRTLTGLLLRLAGQCEALVGALSAYLDVHGTALDFLEAERVRALLARCTQLTEASREIVGDIDDIVGPAAAGPGPAGRSSNGTVGDGDSRRADPGANIDDDALDVTDGNDDGTYDRTADNAAGPLGQLPPGTSNRVVYAEELEALRASLRSYRFRVATSPVELPADPTWQRFLATFARTYYVSATLRVSGSWQFTGSRLGLSSGVKTLYLPTPFDYARQAELVCFSDFPSWAEQAEGAMRTVAHQLAGYAQEMIASVDVTDDVEPGTRGGYDGGALVLTTARSTAGGIADFLATELRARSDQTPVLSALVLGNPRSVRQFITVEHGGGFLVGTKGLWQGVDVADEQRLRLVWINKLPFAPFAAPVIEARRAAITMRAEATHAEDPEAIATEQYYLPLAALQLRQAVGRLIRSERHVGVVVISDRKLGGHTALRRAYRQAFLGSLDDGLLREDPVTGERGAGNVVPMTDGWARIWRFFAEHRLLSDERAAQLSTPEALEEHTMLPQTRRIRQLALTRAQVDAHRAAGTLDKEVLRRAAIVGGLLHMSDSPATLKPSQQEIIRAVTAGRNVLGLLPTGFGKSFCFQLPALVLPGVTLVVSPLVALMHDQALELNRSIGGAVRALVAPLRESSSRAGKTEVADQLLGRVDHGIRIVYVSPERLCQRRFREVVRTAVANGIVTRIALDEAHTFVQWDDFRPSMSRVEQFLAELRREFGLPVTALTATANRTVYAGLREGVFGLPAEAVSGEASEASAGLLLTVRENPIRPELAIFRRTISAAGPSTSAGLGEEVIDAVDDHAIFYCLTVKEVVALHAHLRDYLGEGGVRIRRFHGRLTEAEKVAVMTEFREAPRKGEEGFAPLVIVATSAFGLGVNRPDVRTVFCVSAPTDLAALYQQIGRAGRDAVGEHLTGVDPSDDAAVPELIGTSGDRGTRIELQADDGPQGRERPANVGLALLTNRGLRTVAFMTGSDLHGPLLERMGRAVLACGTVLDSATVADALIGEDLQNGRLTLDEARKGRTADAYTAGVVRAFAALASLGAVTDLGDFPPHCAVKPGELLGARPSAGVEAEKGGDAEVEDQTVTAVLALPFRTDAPGVLRRQKLDIVQLDAHLAVTVPQYRTIADDPASTWQLLADLHDRGLLDVSAAPSRHLVTGVAVHATRLPQAFLPTVSGKAARAAEEIRLLRNFFTDSTTCANRKFADYFGVTDLPVGCCSTAANRCSAHWDIPTWPVGETKPAVAIAFETPRPAGTRTDALHRVRRLDEQIFRLVWEVFHGVHARDVLRALRGEDSYFNPRTRRRVRLRTGLVTSRYFGVNPVVRIADVEDSLGRLQADGRVVAVGSLWREAGHLRREIRQQARAITKPAPIATITGGAP</sequence>
<reference evidence="8 9" key="1">
    <citation type="submission" date="2019-07" db="EMBL/GenBank/DDBJ databases">
        <authorList>
            <person name="Duangmal K."/>
            <person name="Teo W.F.A."/>
        </authorList>
    </citation>
    <scope>NUCLEOTIDE SEQUENCE [LARGE SCALE GENOMIC DNA]</scope>
    <source>
        <strain evidence="8 9">TBRC 6029</strain>
    </source>
</reference>
<evidence type="ECO:0000313" key="8">
    <source>
        <dbReference type="EMBL" id="TVT60106.1"/>
    </source>
</evidence>
<dbReference type="GO" id="GO:0000724">
    <property type="term" value="P:double-strand break repair via homologous recombination"/>
    <property type="evidence" value="ECO:0007669"/>
    <property type="project" value="TreeGrafter"/>
</dbReference>
<dbReference type="PANTHER" id="PTHR13710:SF108">
    <property type="entry name" value="ATP-DEPENDENT DNA HELICASE Q4"/>
    <property type="match status" value="1"/>
</dbReference>
<dbReference type="SUPFAM" id="SSF52540">
    <property type="entry name" value="P-loop containing nucleoside triphosphate hydrolases"/>
    <property type="match status" value="2"/>
</dbReference>
<comment type="caution">
    <text evidence="8">The sequence shown here is derived from an EMBL/GenBank/DDBJ whole genome shotgun (WGS) entry which is preliminary data.</text>
</comment>
<evidence type="ECO:0000256" key="2">
    <source>
        <dbReference type="ARBA" id="ARBA00022801"/>
    </source>
</evidence>
<protein>
    <submittedName>
        <fullName evidence="8">DEAD/DEAH box helicase</fullName>
    </submittedName>
</protein>
<dbReference type="PROSITE" id="PS51194">
    <property type="entry name" value="HELICASE_CTER"/>
    <property type="match status" value="1"/>
</dbReference>
<dbReference type="InterPro" id="IPR013520">
    <property type="entry name" value="Ribonucl_H"/>
</dbReference>
<evidence type="ECO:0000259" key="7">
    <source>
        <dbReference type="PROSITE" id="PS51194"/>
    </source>
</evidence>
<dbReference type="InterPro" id="IPR027417">
    <property type="entry name" value="P-loop_NTPase"/>
</dbReference>
<dbReference type="InterPro" id="IPR036397">
    <property type="entry name" value="RNaseH_sf"/>
</dbReference>
<evidence type="ECO:0000256" key="1">
    <source>
        <dbReference type="ARBA" id="ARBA00022741"/>
    </source>
</evidence>
<gene>
    <name evidence="8" type="ORF">FNH05_05035</name>
</gene>
<dbReference type="Gene3D" id="3.40.50.300">
    <property type="entry name" value="P-loop containing nucleotide triphosphate hydrolases"/>
    <property type="match status" value="4"/>
</dbReference>
<dbReference type="SMART" id="SM00487">
    <property type="entry name" value="DEXDc"/>
    <property type="match status" value="2"/>
</dbReference>
<dbReference type="CDD" id="cd06127">
    <property type="entry name" value="DEDDh"/>
    <property type="match status" value="1"/>
</dbReference>
<dbReference type="InterPro" id="IPR014001">
    <property type="entry name" value="Helicase_ATP-bd"/>
</dbReference>
<dbReference type="SUPFAM" id="SSF53098">
    <property type="entry name" value="Ribonuclease H-like"/>
    <property type="match status" value="1"/>
</dbReference>
<keyword evidence="8" id="KW-0347">Helicase</keyword>
<keyword evidence="3" id="KW-0067">ATP-binding</keyword>
<dbReference type="Pfam" id="PF00271">
    <property type="entry name" value="Helicase_C"/>
    <property type="match status" value="1"/>
</dbReference>
<dbReference type="PANTHER" id="PTHR13710">
    <property type="entry name" value="DNA HELICASE RECQ FAMILY MEMBER"/>
    <property type="match status" value="1"/>
</dbReference>
<feature type="domain" description="Helicase ATP-binding" evidence="5">
    <location>
        <begin position="1276"/>
        <end position="1458"/>
    </location>
</feature>
<reference evidence="8 9" key="2">
    <citation type="submission" date="2019-08" db="EMBL/GenBank/DDBJ databases">
        <title>Amycolatopsis acidicola sp. nov., isolated from peat swamp forest soil.</title>
        <authorList>
            <person name="Srisuk N."/>
        </authorList>
    </citation>
    <scope>NUCLEOTIDE SEQUENCE [LARGE SCALE GENOMIC DNA]</scope>
    <source>
        <strain evidence="8 9">TBRC 6029</strain>
    </source>
</reference>
<dbReference type="Gene3D" id="3.30.420.10">
    <property type="entry name" value="Ribonuclease H-like superfamily/Ribonuclease H"/>
    <property type="match status" value="1"/>
</dbReference>
<feature type="compositionally biased region" description="Acidic residues" evidence="4">
    <location>
        <begin position="814"/>
        <end position="828"/>
    </location>
</feature>
<dbReference type="InterPro" id="IPR006555">
    <property type="entry name" value="ATP-dep_Helicase_C"/>
</dbReference>
<keyword evidence="9" id="KW-1185">Reference proteome</keyword>
<dbReference type="Proteomes" id="UP000320011">
    <property type="component" value="Unassembled WGS sequence"/>
</dbReference>
<keyword evidence="1" id="KW-0547">Nucleotide-binding</keyword>
<evidence type="ECO:0000313" key="9">
    <source>
        <dbReference type="Proteomes" id="UP000320011"/>
    </source>
</evidence>
<dbReference type="PROSITE" id="PS51193">
    <property type="entry name" value="HELICASE_ATP_BIND_2"/>
    <property type="match status" value="1"/>
</dbReference>
<dbReference type="OrthoDB" id="9803913at2"/>
<dbReference type="GO" id="GO:0016818">
    <property type="term" value="F:hydrolase activity, acting on acid anhydrides, in phosphorus-containing anhydrides"/>
    <property type="evidence" value="ECO:0007669"/>
    <property type="project" value="InterPro"/>
</dbReference>
<name>A0A558DGF7_9PSEU</name>
<dbReference type="SMART" id="SM00479">
    <property type="entry name" value="EXOIII"/>
    <property type="match status" value="1"/>
</dbReference>
<organism evidence="8 9">
    <name type="scientific">Amycolatopsis rhizosphaerae</name>
    <dbReference type="NCBI Taxonomy" id="2053003"/>
    <lineage>
        <taxon>Bacteria</taxon>
        <taxon>Bacillati</taxon>
        <taxon>Actinomycetota</taxon>
        <taxon>Actinomycetes</taxon>
        <taxon>Pseudonocardiales</taxon>
        <taxon>Pseudonocardiaceae</taxon>
        <taxon>Amycolatopsis</taxon>
    </lineage>
</organism>
<dbReference type="GO" id="GO:0005737">
    <property type="term" value="C:cytoplasm"/>
    <property type="evidence" value="ECO:0007669"/>
    <property type="project" value="TreeGrafter"/>
</dbReference>
<dbReference type="InterPro" id="IPR001650">
    <property type="entry name" value="Helicase_C-like"/>
</dbReference>
<dbReference type="SMART" id="SM00491">
    <property type="entry name" value="HELICc2"/>
    <property type="match status" value="1"/>
</dbReference>
<dbReference type="GO" id="GO:0003676">
    <property type="term" value="F:nucleic acid binding"/>
    <property type="evidence" value="ECO:0007669"/>
    <property type="project" value="InterPro"/>
</dbReference>
<evidence type="ECO:0000259" key="5">
    <source>
        <dbReference type="PROSITE" id="PS51192"/>
    </source>
</evidence>
<dbReference type="GO" id="GO:0009378">
    <property type="term" value="F:four-way junction helicase activity"/>
    <property type="evidence" value="ECO:0007669"/>
    <property type="project" value="TreeGrafter"/>
</dbReference>
<feature type="domain" description="Helicase C-terminal" evidence="7">
    <location>
        <begin position="1502"/>
        <end position="1656"/>
    </location>
</feature>
<evidence type="ECO:0000256" key="4">
    <source>
        <dbReference type="SAM" id="MobiDB-lite"/>
    </source>
</evidence>
<accession>A0A558DGF7</accession>
<dbReference type="GO" id="GO:0043138">
    <property type="term" value="F:3'-5' DNA helicase activity"/>
    <property type="evidence" value="ECO:0007669"/>
    <property type="project" value="TreeGrafter"/>
</dbReference>
<dbReference type="Pfam" id="PF00270">
    <property type="entry name" value="DEAD"/>
    <property type="match status" value="1"/>
</dbReference>
<keyword evidence="2" id="KW-0378">Hydrolase</keyword>
<feature type="domain" description="Helicase ATP-binding" evidence="6">
    <location>
        <begin position="371"/>
        <end position="682"/>
    </location>
</feature>
<dbReference type="EMBL" id="VJWX01000027">
    <property type="protein sequence ID" value="TVT60106.1"/>
    <property type="molecule type" value="Genomic_DNA"/>
</dbReference>
<feature type="region of interest" description="Disordered" evidence="4">
    <location>
        <begin position="785"/>
        <end position="845"/>
    </location>
</feature>
<evidence type="ECO:0000259" key="6">
    <source>
        <dbReference type="PROSITE" id="PS51193"/>
    </source>
</evidence>
<evidence type="ECO:0000256" key="3">
    <source>
        <dbReference type="ARBA" id="ARBA00022840"/>
    </source>
</evidence>
<dbReference type="PROSITE" id="PS51192">
    <property type="entry name" value="HELICASE_ATP_BIND_1"/>
    <property type="match status" value="1"/>
</dbReference>